<feature type="region of interest" description="Disordered" evidence="1">
    <location>
        <begin position="23"/>
        <end position="87"/>
    </location>
</feature>
<dbReference type="EMBL" id="BPRE01000006">
    <property type="protein sequence ID" value="GJE75727.1"/>
    <property type="molecule type" value="Genomic_DNA"/>
</dbReference>
<reference evidence="3" key="1">
    <citation type="journal article" date="2021" name="Front. Microbiol.">
        <title>Comprehensive Comparative Genomics and Phenotyping of Methylobacterium Species.</title>
        <authorList>
            <person name="Alessa O."/>
            <person name="Ogura Y."/>
            <person name="Fujitani Y."/>
            <person name="Takami H."/>
            <person name="Hayashi T."/>
            <person name="Sahin N."/>
            <person name="Tani A."/>
        </authorList>
    </citation>
    <scope>NUCLEOTIDE SEQUENCE</scope>
    <source>
        <strain evidence="3">DSM 14458</strain>
    </source>
</reference>
<dbReference type="Proteomes" id="UP001055093">
    <property type="component" value="Unassembled WGS sequence"/>
</dbReference>
<accession>A0ABQ4UYF2</accession>
<protein>
    <submittedName>
        <fullName evidence="3">Uncharacterized protein</fullName>
    </submittedName>
</protein>
<reference evidence="3" key="2">
    <citation type="submission" date="2021-08" db="EMBL/GenBank/DDBJ databases">
        <authorList>
            <person name="Tani A."/>
            <person name="Ola A."/>
            <person name="Ogura Y."/>
            <person name="Katsura K."/>
            <person name="Hayashi T."/>
        </authorList>
    </citation>
    <scope>NUCLEOTIDE SEQUENCE</scope>
    <source>
        <strain evidence="3">DSM 14458</strain>
    </source>
</reference>
<evidence type="ECO:0000313" key="3">
    <source>
        <dbReference type="EMBL" id="GJE75727.1"/>
    </source>
</evidence>
<feature type="chain" id="PRO_5045245588" evidence="2">
    <location>
        <begin position="27"/>
        <end position="87"/>
    </location>
</feature>
<keyword evidence="4" id="KW-1185">Reference proteome</keyword>
<organism evidence="3 4">
    <name type="scientific">Methylorubrum suomiense</name>
    <dbReference type="NCBI Taxonomy" id="144191"/>
    <lineage>
        <taxon>Bacteria</taxon>
        <taxon>Pseudomonadati</taxon>
        <taxon>Pseudomonadota</taxon>
        <taxon>Alphaproteobacteria</taxon>
        <taxon>Hyphomicrobiales</taxon>
        <taxon>Methylobacteriaceae</taxon>
        <taxon>Methylorubrum</taxon>
    </lineage>
</organism>
<dbReference type="RefSeq" id="WP_137828624.1">
    <property type="nucleotide sequence ID" value="NZ_BPRE01000006.1"/>
</dbReference>
<comment type="caution">
    <text evidence="3">The sequence shown here is derived from an EMBL/GenBank/DDBJ whole genome shotgun (WGS) entry which is preliminary data.</text>
</comment>
<feature type="signal peptide" evidence="2">
    <location>
        <begin position="1"/>
        <end position="26"/>
    </location>
</feature>
<proteinExistence type="predicted"/>
<feature type="compositionally biased region" description="Basic residues" evidence="1">
    <location>
        <begin position="67"/>
        <end position="87"/>
    </location>
</feature>
<evidence type="ECO:0000256" key="1">
    <source>
        <dbReference type="SAM" id="MobiDB-lite"/>
    </source>
</evidence>
<keyword evidence="2" id="KW-0732">Signal</keyword>
<sequence length="87" mass="9133">MPNPKRFFPLALAAGLLLGGATLAPAQDGNANAGSGLSPGASATGNDRSAGVNNGNYRPPGSYGTRRSLRSGFHRSRRLAPHRRRHR</sequence>
<name>A0ABQ4UYF2_9HYPH</name>
<evidence type="ECO:0000313" key="4">
    <source>
        <dbReference type="Proteomes" id="UP001055093"/>
    </source>
</evidence>
<feature type="compositionally biased region" description="Polar residues" evidence="1">
    <location>
        <begin position="29"/>
        <end position="56"/>
    </location>
</feature>
<evidence type="ECO:0000256" key="2">
    <source>
        <dbReference type="SAM" id="SignalP"/>
    </source>
</evidence>
<gene>
    <name evidence="3" type="ORF">BGCPKDLD_2314</name>
</gene>